<dbReference type="EMBL" id="JAAIUW010000001">
    <property type="protein sequence ID" value="KAF7845625.1"/>
    <property type="molecule type" value="Genomic_DNA"/>
</dbReference>
<comment type="caution">
    <text evidence="1">The sequence shown here is derived from an EMBL/GenBank/DDBJ whole genome shotgun (WGS) entry which is preliminary data.</text>
</comment>
<evidence type="ECO:0000313" key="2">
    <source>
        <dbReference type="Proteomes" id="UP000634136"/>
    </source>
</evidence>
<gene>
    <name evidence="1" type="ORF">G2W53_002530</name>
</gene>
<sequence length="103" mass="11974">MLMLMIVMKGVPTYVAITYSSITHILFLANPCCSSDRRFPNYLCAQAWEVVLVQGIHRQPHLQATWRHSSGFFSHSQKRRGCDPLYQSKTMYFITDSEKEEKD</sequence>
<organism evidence="1 2">
    <name type="scientific">Senna tora</name>
    <dbReference type="NCBI Taxonomy" id="362788"/>
    <lineage>
        <taxon>Eukaryota</taxon>
        <taxon>Viridiplantae</taxon>
        <taxon>Streptophyta</taxon>
        <taxon>Embryophyta</taxon>
        <taxon>Tracheophyta</taxon>
        <taxon>Spermatophyta</taxon>
        <taxon>Magnoliopsida</taxon>
        <taxon>eudicotyledons</taxon>
        <taxon>Gunneridae</taxon>
        <taxon>Pentapetalae</taxon>
        <taxon>rosids</taxon>
        <taxon>fabids</taxon>
        <taxon>Fabales</taxon>
        <taxon>Fabaceae</taxon>
        <taxon>Caesalpinioideae</taxon>
        <taxon>Cassia clade</taxon>
        <taxon>Senna</taxon>
    </lineage>
</organism>
<accession>A0A835CMI2</accession>
<protein>
    <submittedName>
        <fullName evidence="1">Pleckstrin homology domain-containing protein 1</fullName>
    </submittedName>
</protein>
<dbReference type="Proteomes" id="UP000634136">
    <property type="component" value="Unassembled WGS sequence"/>
</dbReference>
<evidence type="ECO:0000313" key="1">
    <source>
        <dbReference type="EMBL" id="KAF7845625.1"/>
    </source>
</evidence>
<dbReference type="AlphaFoldDB" id="A0A835CMI2"/>
<name>A0A835CMI2_9FABA</name>
<reference evidence="1" key="1">
    <citation type="submission" date="2020-09" db="EMBL/GenBank/DDBJ databases">
        <title>Genome-Enabled Discovery of Anthraquinone Biosynthesis in Senna tora.</title>
        <authorList>
            <person name="Kang S.-H."/>
            <person name="Pandey R.P."/>
            <person name="Lee C.-M."/>
            <person name="Sim J.-S."/>
            <person name="Jeong J.-T."/>
            <person name="Choi B.-S."/>
            <person name="Jung M."/>
            <person name="Ginzburg D."/>
            <person name="Zhao K."/>
            <person name="Won S.Y."/>
            <person name="Oh T.-J."/>
            <person name="Yu Y."/>
            <person name="Kim N.-H."/>
            <person name="Lee O.R."/>
            <person name="Lee T.-H."/>
            <person name="Bashyal P."/>
            <person name="Kim T.-S."/>
            <person name="Lee W.-H."/>
            <person name="Kawkins C."/>
            <person name="Kim C.-K."/>
            <person name="Kim J.S."/>
            <person name="Ahn B.O."/>
            <person name="Rhee S.Y."/>
            <person name="Sohng J.K."/>
        </authorList>
    </citation>
    <scope>NUCLEOTIDE SEQUENCE</scope>
    <source>
        <tissue evidence="1">Leaf</tissue>
    </source>
</reference>
<proteinExistence type="predicted"/>
<keyword evidence="2" id="KW-1185">Reference proteome</keyword>